<feature type="transmembrane region" description="Helical" evidence="1">
    <location>
        <begin position="208"/>
        <end position="227"/>
    </location>
</feature>
<evidence type="ECO:0000313" key="3">
    <source>
        <dbReference type="Proteomes" id="UP000282460"/>
    </source>
</evidence>
<dbReference type="AlphaFoldDB" id="A0A3L7J490"/>
<feature type="transmembrane region" description="Helical" evidence="1">
    <location>
        <begin position="103"/>
        <end position="134"/>
    </location>
</feature>
<reference evidence="2 3" key="1">
    <citation type="submission" date="2018-10" db="EMBL/GenBank/DDBJ databases">
        <authorList>
            <person name="Li J."/>
        </authorList>
    </citation>
    <scope>NUCLEOTIDE SEQUENCE [LARGE SCALE GENOMIC DNA]</scope>
    <source>
        <strain evidence="2 3">ZD1-4</strain>
    </source>
</reference>
<keyword evidence="1" id="KW-0812">Transmembrane</keyword>
<proteinExistence type="predicted"/>
<evidence type="ECO:0000256" key="1">
    <source>
        <dbReference type="SAM" id="Phobius"/>
    </source>
</evidence>
<gene>
    <name evidence="2" type="ORF">D9V28_00080</name>
</gene>
<dbReference type="EMBL" id="RCWJ01000001">
    <property type="protein sequence ID" value="RLQ85334.1"/>
    <property type="molecule type" value="Genomic_DNA"/>
</dbReference>
<keyword evidence="1" id="KW-1133">Transmembrane helix</keyword>
<feature type="transmembrane region" description="Helical" evidence="1">
    <location>
        <begin position="27"/>
        <end position="48"/>
    </location>
</feature>
<keyword evidence="3" id="KW-1185">Reference proteome</keyword>
<keyword evidence="1" id="KW-0472">Membrane</keyword>
<feature type="transmembrane region" description="Helical" evidence="1">
    <location>
        <begin position="74"/>
        <end position="96"/>
    </location>
</feature>
<name>A0A3L7J490_9MICO</name>
<evidence type="ECO:0008006" key="4">
    <source>
        <dbReference type="Google" id="ProtNLM"/>
    </source>
</evidence>
<dbReference type="Proteomes" id="UP000282460">
    <property type="component" value="Unassembled WGS sequence"/>
</dbReference>
<feature type="transmembrane region" description="Helical" evidence="1">
    <location>
        <begin position="185"/>
        <end position="202"/>
    </location>
</feature>
<comment type="caution">
    <text evidence="2">The sequence shown here is derived from an EMBL/GenBank/DDBJ whole genome shotgun (WGS) entry which is preliminary data.</text>
</comment>
<feature type="transmembrane region" description="Helical" evidence="1">
    <location>
        <begin position="154"/>
        <end position="178"/>
    </location>
</feature>
<protein>
    <recommendedName>
        <fullName evidence="4">DUF4386 family protein</fullName>
    </recommendedName>
</protein>
<sequence>MTRATFEEGAGAVSEVIMPGFDSVMRWVGAIGITLAPLCVFLIPLLMYPQNFATPADQFRAIAEGSTGGYAGQVMQITGAVALMAAALGIGGLTIARRRGRTLGIIGLVTGAVAAISILVVLGFETAVAVTLISSSMGTDAAVALAVELYGSPAFTIPLLVGLGGFMVALLILAFALWRSRVVPIVVPLLFLLPLLVTFIPLPATASALVPNLLMLVPCLWISVQLVRGRLRSAASPAAVPVAGARDPVES</sequence>
<accession>A0A3L7J490</accession>
<organism evidence="2 3">
    <name type="scientific">Mycetocola zhadangensis</name>
    <dbReference type="NCBI Taxonomy" id="1164595"/>
    <lineage>
        <taxon>Bacteria</taxon>
        <taxon>Bacillati</taxon>
        <taxon>Actinomycetota</taxon>
        <taxon>Actinomycetes</taxon>
        <taxon>Micrococcales</taxon>
        <taxon>Microbacteriaceae</taxon>
        <taxon>Mycetocola</taxon>
    </lineage>
</organism>
<evidence type="ECO:0000313" key="2">
    <source>
        <dbReference type="EMBL" id="RLQ85334.1"/>
    </source>
</evidence>